<dbReference type="RefSeq" id="WP_072658324.1">
    <property type="nucleotide sequence ID" value="NZ_BDFD01000001.1"/>
</dbReference>
<evidence type="ECO:0000256" key="6">
    <source>
        <dbReference type="PIRSR" id="PIRSR006113-1"/>
    </source>
</evidence>
<keyword evidence="5 7" id="KW-0479">Metal-binding</keyword>
<dbReference type="GO" id="GO:0046872">
    <property type="term" value="F:metal ion binding"/>
    <property type="evidence" value="ECO:0007669"/>
    <property type="project" value="UniProtKB-KW"/>
</dbReference>
<comment type="catalytic activity">
    <reaction evidence="4 5">
        <text>7,8-dihydroneopterin 3'-triphosphate + H2O = 6-carboxy-5,6,7,8-tetrahydropterin + triphosphate + acetaldehyde + 2 H(+)</text>
        <dbReference type="Rhea" id="RHEA:27966"/>
        <dbReference type="ChEBI" id="CHEBI:15343"/>
        <dbReference type="ChEBI" id="CHEBI:15377"/>
        <dbReference type="ChEBI" id="CHEBI:15378"/>
        <dbReference type="ChEBI" id="CHEBI:18036"/>
        <dbReference type="ChEBI" id="CHEBI:58462"/>
        <dbReference type="ChEBI" id="CHEBI:61032"/>
        <dbReference type="EC" id="4.1.2.50"/>
    </reaction>
</comment>
<dbReference type="Proteomes" id="UP000231632">
    <property type="component" value="Unassembled WGS sequence"/>
</dbReference>
<dbReference type="AlphaFoldDB" id="A0A1L8CJM3"/>
<feature type="binding site" evidence="7">
    <location>
        <position position="16"/>
    </location>
    <ligand>
        <name>Zn(2+)</name>
        <dbReference type="ChEBI" id="CHEBI:29105"/>
    </ligand>
</feature>
<dbReference type="SUPFAM" id="SSF55620">
    <property type="entry name" value="Tetrahydrobiopterin biosynthesis enzymes-like"/>
    <property type="match status" value="1"/>
</dbReference>
<accession>A0A1L8CJM3</accession>
<feature type="active site" description="Charge relay system" evidence="6">
    <location>
        <position position="114"/>
    </location>
</feature>
<protein>
    <recommendedName>
        <fullName evidence="3 5">6-carboxy-5,6,7,8-tetrahydropterin synthase</fullName>
        <ecNumber evidence="5">4.-.-.-</ecNumber>
    </recommendedName>
</protein>
<evidence type="ECO:0000313" key="9">
    <source>
        <dbReference type="Proteomes" id="UP000231632"/>
    </source>
</evidence>
<comment type="pathway">
    <text evidence="1 5">Purine metabolism; 7-cyano-7-deazaguanine biosynthesis.</text>
</comment>
<evidence type="ECO:0000256" key="3">
    <source>
        <dbReference type="ARBA" id="ARBA00018141"/>
    </source>
</evidence>
<evidence type="ECO:0000313" key="8">
    <source>
        <dbReference type="EMBL" id="GAV19124.1"/>
    </source>
</evidence>
<keyword evidence="5 8" id="KW-0456">Lyase</keyword>
<dbReference type="InterPro" id="IPR007115">
    <property type="entry name" value="6-PTP_synth/QueD"/>
</dbReference>
<feature type="binding site" evidence="7">
    <location>
        <position position="29"/>
    </location>
    <ligand>
        <name>Zn(2+)</name>
        <dbReference type="ChEBI" id="CHEBI:29105"/>
    </ligand>
</feature>
<comment type="cofactor">
    <cofactor evidence="5 7">
        <name>Zn(2+)</name>
        <dbReference type="ChEBI" id="CHEBI:29105"/>
    </cofactor>
    <text evidence="5 7">Binds 1 zinc ion per subunit.</text>
</comment>
<dbReference type="OrthoDB" id="9804698at2"/>
<organism evidence="8 9">
    <name type="scientific">Mariprofundus micogutta</name>
    <dbReference type="NCBI Taxonomy" id="1921010"/>
    <lineage>
        <taxon>Bacteria</taxon>
        <taxon>Pseudomonadati</taxon>
        <taxon>Pseudomonadota</taxon>
        <taxon>Candidatius Mariprofundia</taxon>
        <taxon>Mariprofundales</taxon>
        <taxon>Mariprofundaceae</taxon>
        <taxon>Mariprofundus</taxon>
    </lineage>
</organism>
<dbReference type="GO" id="GO:0008616">
    <property type="term" value="P:tRNA queuosine(34) biosynthetic process"/>
    <property type="evidence" value="ECO:0007669"/>
    <property type="project" value="UniProtKB-KW"/>
</dbReference>
<evidence type="ECO:0000256" key="2">
    <source>
        <dbReference type="ARBA" id="ARBA00008900"/>
    </source>
</evidence>
<dbReference type="EMBL" id="BDFD01000001">
    <property type="protein sequence ID" value="GAV19124.1"/>
    <property type="molecule type" value="Genomic_DNA"/>
</dbReference>
<dbReference type="EC" id="4.-.-.-" evidence="5"/>
<evidence type="ECO:0000256" key="4">
    <source>
        <dbReference type="ARBA" id="ARBA00048807"/>
    </source>
</evidence>
<dbReference type="Gene3D" id="3.30.479.10">
    <property type="entry name" value="6-pyruvoyl tetrahydropterin synthase/QueD"/>
    <property type="match status" value="1"/>
</dbReference>
<feature type="active site" description="Proton acceptor" evidence="6">
    <location>
        <position position="25"/>
    </location>
</feature>
<dbReference type="PIRSF" id="PIRSF006113">
    <property type="entry name" value="PTP_synth"/>
    <property type="match status" value="1"/>
</dbReference>
<dbReference type="InterPro" id="IPR038418">
    <property type="entry name" value="6-PTP_synth/QueD_sf"/>
</dbReference>
<comment type="caution">
    <text evidence="8">The sequence shown here is derived from an EMBL/GenBank/DDBJ whole genome shotgun (WGS) entry which is preliminary data.</text>
</comment>
<gene>
    <name evidence="8" type="ORF">MMIC_P0053</name>
</gene>
<evidence type="ECO:0000256" key="1">
    <source>
        <dbReference type="ARBA" id="ARBA00005061"/>
    </source>
</evidence>
<evidence type="ECO:0000256" key="7">
    <source>
        <dbReference type="PIRSR" id="PIRSR006113-2"/>
    </source>
</evidence>
<name>A0A1L8CJM3_9PROT</name>
<dbReference type="PANTHER" id="PTHR12589:SF8">
    <property type="entry name" value="6-CARBOXY-5,6,7,8-TETRAHYDROPTERIN SYNTHASE"/>
    <property type="match status" value="1"/>
</dbReference>
<keyword evidence="5" id="KW-0671">Queuosine biosynthesis</keyword>
<sequence length="124" mass="14268">MARFELSIETHFSAAHSLRDYPGDCARLHGHNWHVKLYVECEELDSLGLGIDYKIMKTELKAALEPWDHYNLNDVAPFDVINPSSENVALELYKEMSGRLDNARLRVSRIEISETCTAKVTYWP</sequence>
<keyword evidence="9" id="KW-1185">Reference proteome</keyword>
<dbReference type="PANTHER" id="PTHR12589">
    <property type="entry name" value="PYRUVOYL TETRAHYDROBIOPTERIN SYNTHASE"/>
    <property type="match status" value="1"/>
</dbReference>
<comment type="similarity">
    <text evidence="2 5">Belongs to the PTPS family. QueD subfamily.</text>
</comment>
<proteinExistence type="inferred from homology"/>
<dbReference type="GO" id="GO:0070497">
    <property type="term" value="F:6-carboxytetrahydropterin synthase activity"/>
    <property type="evidence" value="ECO:0007669"/>
    <property type="project" value="UniProtKB-EC"/>
</dbReference>
<dbReference type="STRING" id="1921010.MMIC_P0053"/>
<evidence type="ECO:0000256" key="5">
    <source>
        <dbReference type="PIRNR" id="PIRNR006113"/>
    </source>
</evidence>
<dbReference type="UniPathway" id="UPA00391"/>
<reference evidence="8 9" key="1">
    <citation type="journal article" date="2017" name="Arch. Microbiol.">
        <title>Mariprofundus micogutta sp. nov., a novel iron-oxidizing zetaproteobacterium isolated from a deep-sea hydrothermal field at the Bayonnaise knoll of the Izu-Ogasawara arc, and a description of Mariprofundales ord. nov. and Zetaproteobacteria classis nov.</title>
        <authorList>
            <person name="Makita H."/>
            <person name="Tanaka E."/>
            <person name="Mitsunobu S."/>
            <person name="Miyazaki M."/>
            <person name="Nunoura T."/>
            <person name="Uematsu K."/>
            <person name="Takaki Y."/>
            <person name="Nishi S."/>
            <person name="Shimamura S."/>
            <person name="Takai K."/>
        </authorList>
    </citation>
    <scope>NUCLEOTIDE SEQUENCE [LARGE SCALE GENOMIC DNA]</scope>
    <source>
        <strain evidence="8 9">ET2</strain>
    </source>
</reference>
<feature type="active site" description="Charge relay system" evidence="6">
    <location>
        <position position="69"/>
    </location>
</feature>
<feature type="binding site" evidence="7">
    <location>
        <position position="31"/>
    </location>
    <ligand>
        <name>Zn(2+)</name>
        <dbReference type="ChEBI" id="CHEBI:29105"/>
    </ligand>
</feature>
<keyword evidence="5 7" id="KW-0862">Zinc</keyword>
<dbReference type="Pfam" id="PF01242">
    <property type="entry name" value="PTPS"/>
    <property type="match status" value="1"/>
</dbReference>